<reference evidence="9" key="1">
    <citation type="submission" date="2023-02" db="EMBL/GenBank/DDBJ databases">
        <title>Genome of toxic invasive species Heracleum sosnowskyi carries increased number of genes despite the absence of recent whole-genome duplications.</title>
        <authorList>
            <person name="Schelkunov M."/>
            <person name="Shtratnikova V."/>
            <person name="Makarenko M."/>
            <person name="Klepikova A."/>
            <person name="Omelchenko D."/>
            <person name="Novikova G."/>
            <person name="Obukhova E."/>
            <person name="Bogdanov V."/>
            <person name="Penin A."/>
            <person name="Logacheva M."/>
        </authorList>
    </citation>
    <scope>NUCLEOTIDE SEQUENCE</scope>
    <source>
        <strain evidence="9">Hsosn_3</strain>
        <tissue evidence="9">Leaf</tissue>
    </source>
</reference>
<keyword evidence="2" id="KW-0479">Metal-binding</keyword>
<dbReference type="Gene3D" id="2.40.50.140">
    <property type="entry name" value="Nucleic acid-binding proteins"/>
    <property type="match status" value="3"/>
</dbReference>
<keyword evidence="5" id="KW-0238">DNA-binding</keyword>
<dbReference type="SUPFAM" id="SSF50249">
    <property type="entry name" value="Nucleic acid-binding proteins"/>
    <property type="match status" value="3"/>
</dbReference>
<dbReference type="Pfam" id="PF08646">
    <property type="entry name" value="Rep_fac-A_C"/>
    <property type="match status" value="1"/>
</dbReference>
<dbReference type="InterPro" id="IPR003871">
    <property type="entry name" value="RFA1B/D_OB_1st"/>
</dbReference>
<feature type="region of interest" description="Disordered" evidence="6">
    <location>
        <begin position="430"/>
        <end position="451"/>
    </location>
</feature>
<dbReference type="GO" id="GO:0008270">
    <property type="term" value="F:zinc ion binding"/>
    <property type="evidence" value="ECO:0007669"/>
    <property type="project" value="UniProtKB-KW"/>
</dbReference>
<keyword evidence="4" id="KW-0862">Zinc</keyword>
<evidence type="ECO:0000256" key="5">
    <source>
        <dbReference type="ARBA" id="ARBA00023125"/>
    </source>
</evidence>
<evidence type="ECO:0000259" key="8">
    <source>
        <dbReference type="Pfam" id="PF08646"/>
    </source>
</evidence>
<reference evidence="9" key="2">
    <citation type="submission" date="2023-05" db="EMBL/GenBank/DDBJ databases">
        <authorList>
            <person name="Schelkunov M.I."/>
        </authorList>
    </citation>
    <scope>NUCLEOTIDE SEQUENCE</scope>
    <source>
        <strain evidence="9">Hsosn_3</strain>
        <tissue evidence="9">Leaf</tissue>
    </source>
</reference>
<evidence type="ECO:0000313" key="9">
    <source>
        <dbReference type="EMBL" id="KAK1383678.1"/>
    </source>
</evidence>
<dbReference type="AlphaFoldDB" id="A0AAD8IEG3"/>
<comment type="similarity">
    <text evidence="1">Belongs to the replication factor A protein 1 family.</text>
</comment>
<evidence type="ECO:0000256" key="4">
    <source>
        <dbReference type="ARBA" id="ARBA00022833"/>
    </source>
</evidence>
<feature type="region of interest" description="Disordered" evidence="6">
    <location>
        <begin position="243"/>
        <end position="262"/>
    </location>
</feature>
<feature type="compositionally biased region" description="Polar residues" evidence="6">
    <location>
        <begin position="430"/>
        <end position="445"/>
    </location>
</feature>
<name>A0AAD8IEG3_9APIA</name>
<dbReference type="EMBL" id="JAUIZM010000005">
    <property type="protein sequence ID" value="KAK1383678.1"/>
    <property type="molecule type" value="Genomic_DNA"/>
</dbReference>
<proteinExistence type="inferred from homology"/>
<evidence type="ECO:0000256" key="2">
    <source>
        <dbReference type="ARBA" id="ARBA00022723"/>
    </source>
</evidence>
<dbReference type="Proteomes" id="UP001237642">
    <property type="component" value="Unassembled WGS sequence"/>
</dbReference>
<dbReference type="InterPro" id="IPR012340">
    <property type="entry name" value="NA-bd_OB-fold"/>
</dbReference>
<sequence>MSQYTMLSALTPHSETTSLLVRVGRVWQPISRNNNVVLHTNVVLIDEQENHMMAIIGKNEDDTLKPILTENGVCRISNIKIVPGPKLYRTVDRDLAINFLYMTKIENIPDTGVIPRYKFELQPFDKVISLVGDIRTLIDVLGMVSSCGELEKTSNATEKMDLVLNNVRKEAMVVTLWEDKATQILKLLTASKDGPVFVVITGLLPNKFSAAASLSSTVATRCYVNIDYAPLNALKDALTGSNNVNQQSLSPPVTDRIDSSDGDTVQELPITSIRKTLIPEGTQVVHCMCRAKIVAILEDNGWYYNCCPTCFRALGDLDGKFYCLACDEETPTLAQRFRIVVQIEDRSGSTTVTLLNKEAQQLVGVPLLKILAKQEYHLATIPRVVNNIIGEVCAFHLEITPYNIIQGCKDYTVTRVSDLTGVGSETNILSDSGGSHTPINIGNVNKRQKMS</sequence>
<evidence type="ECO:0000259" key="7">
    <source>
        <dbReference type="Pfam" id="PF02721"/>
    </source>
</evidence>
<keyword evidence="10" id="KW-1185">Reference proteome</keyword>
<keyword evidence="3" id="KW-0863">Zinc-finger</keyword>
<feature type="domain" description="Replication factor A C-terminal" evidence="8">
    <location>
        <begin position="288"/>
        <end position="400"/>
    </location>
</feature>
<evidence type="ECO:0000256" key="1">
    <source>
        <dbReference type="ARBA" id="ARBA00005690"/>
    </source>
</evidence>
<dbReference type="CDD" id="cd04476">
    <property type="entry name" value="RPA1_DBD_C"/>
    <property type="match status" value="1"/>
</dbReference>
<dbReference type="CDD" id="cd04480">
    <property type="entry name" value="RPA1_DBD_A_like"/>
    <property type="match status" value="1"/>
</dbReference>
<evidence type="ECO:0000256" key="6">
    <source>
        <dbReference type="SAM" id="MobiDB-lite"/>
    </source>
</evidence>
<feature type="domain" description="Replication protein A 70 kDa DNA-binding subunit B/D first OB fold" evidence="7">
    <location>
        <begin position="3"/>
        <end position="106"/>
    </location>
</feature>
<gene>
    <name evidence="9" type="ORF">POM88_021413</name>
</gene>
<dbReference type="GO" id="GO:0003677">
    <property type="term" value="F:DNA binding"/>
    <property type="evidence" value="ECO:0007669"/>
    <property type="project" value="UniProtKB-KW"/>
</dbReference>
<dbReference type="InterPro" id="IPR013955">
    <property type="entry name" value="Rep_factor-A_C"/>
</dbReference>
<protein>
    <recommendedName>
        <fullName evidence="11">Replication factor A C-terminal domain-containing protein</fullName>
    </recommendedName>
</protein>
<accession>A0AAD8IEG3</accession>
<organism evidence="9 10">
    <name type="scientific">Heracleum sosnowskyi</name>
    <dbReference type="NCBI Taxonomy" id="360622"/>
    <lineage>
        <taxon>Eukaryota</taxon>
        <taxon>Viridiplantae</taxon>
        <taxon>Streptophyta</taxon>
        <taxon>Embryophyta</taxon>
        <taxon>Tracheophyta</taxon>
        <taxon>Spermatophyta</taxon>
        <taxon>Magnoliopsida</taxon>
        <taxon>eudicotyledons</taxon>
        <taxon>Gunneridae</taxon>
        <taxon>Pentapetalae</taxon>
        <taxon>asterids</taxon>
        <taxon>campanulids</taxon>
        <taxon>Apiales</taxon>
        <taxon>Apiaceae</taxon>
        <taxon>Apioideae</taxon>
        <taxon>apioid superclade</taxon>
        <taxon>Tordylieae</taxon>
        <taxon>Tordyliinae</taxon>
        <taxon>Heracleum</taxon>
    </lineage>
</organism>
<dbReference type="PANTHER" id="PTHR47165:SF4">
    <property type="entry name" value="OS03G0429900 PROTEIN"/>
    <property type="match status" value="1"/>
</dbReference>
<dbReference type="PANTHER" id="PTHR47165">
    <property type="entry name" value="OS03G0429900 PROTEIN"/>
    <property type="match status" value="1"/>
</dbReference>
<dbReference type="InterPro" id="IPR047192">
    <property type="entry name" value="Euk_RPA1_DBD_C"/>
</dbReference>
<evidence type="ECO:0008006" key="11">
    <source>
        <dbReference type="Google" id="ProtNLM"/>
    </source>
</evidence>
<comment type="caution">
    <text evidence="9">The sequence shown here is derived from an EMBL/GenBank/DDBJ whole genome shotgun (WGS) entry which is preliminary data.</text>
</comment>
<evidence type="ECO:0000313" key="10">
    <source>
        <dbReference type="Proteomes" id="UP001237642"/>
    </source>
</evidence>
<dbReference type="Pfam" id="PF02721">
    <property type="entry name" value="DUF223"/>
    <property type="match status" value="1"/>
</dbReference>
<evidence type="ECO:0000256" key="3">
    <source>
        <dbReference type="ARBA" id="ARBA00022771"/>
    </source>
</evidence>